<organism evidence="1 2">
    <name type="scientific">Heyndrickxia oleronia</name>
    <dbReference type="NCBI Taxonomy" id="38875"/>
    <lineage>
        <taxon>Bacteria</taxon>
        <taxon>Bacillati</taxon>
        <taxon>Bacillota</taxon>
        <taxon>Bacilli</taxon>
        <taxon>Bacillales</taxon>
        <taxon>Bacillaceae</taxon>
        <taxon>Heyndrickxia</taxon>
    </lineage>
</organism>
<sequence length="59" mass="6372">MGVKAGSSAFTKATNDTTTALEKASCDDFMSFIGENLFVSIIVSKIKGKIILERMEINV</sequence>
<dbReference type="Proteomes" id="UP000189761">
    <property type="component" value="Unassembled WGS sequence"/>
</dbReference>
<evidence type="ECO:0000313" key="1">
    <source>
        <dbReference type="EMBL" id="OOP66786.1"/>
    </source>
</evidence>
<proteinExistence type="predicted"/>
<protein>
    <submittedName>
        <fullName evidence="1">Uncharacterized protein</fullName>
    </submittedName>
</protein>
<evidence type="ECO:0000313" key="2">
    <source>
        <dbReference type="Proteomes" id="UP000189761"/>
    </source>
</evidence>
<comment type="caution">
    <text evidence="1">The sequence shown here is derived from an EMBL/GenBank/DDBJ whole genome shotgun (WGS) entry which is preliminary data.</text>
</comment>
<accession>A0A8E2I4Z2</accession>
<dbReference type="EMBL" id="MTLA01000264">
    <property type="protein sequence ID" value="OOP66786.1"/>
    <property type="molecule type" value="Genomic_DNA"/>
</dbReference>
<reference evidence="1 2" key="1">
    <citation type="submission" date="2017-01" db="EMBL/GenBank/DDBJ databases">
        <title>Draft genome sequence of Bacillus oleronius.</title>
        <authorList>
            <person name="Allam M."/>
        </authorList>
    </citation>
    <scope>NUCLEOTIDE SEQUENCE [LARGE SCALE GENOMIC DNA]</scope>
    <source>
        <strain evidence="1 2">DSM 9356</strain>
    </source>
</reference>
<keyword evidence="2" id="KW-1185">Reference proteome</keyword>
<name>A0A8E2I4Z2_9BACI</name>
<gene>
    <name evidence="1" type="ORF">BWZ43_19085</name>
</gene>
<dbReference type="AlphaFoldDB" id="A0A8E2I4Z2"/>